<dbReference type="GO" id="GO:0005634">
    <property type="term" value="C:nucleus"/>
    <property type="evidence" value="ECO:0007669"/>
    <property type="project" value="TreeGrafter"/>
</dbReference>
<dbReference type="OrthoDB" id="1732493at2759"/>
<reference evidence="7 8" key="2">
    <citation type="submission" date="2018-11" db="EMBL/GenBank/DDBJ databases">
        <authorList>
            <consortium name="Pathogen Informatics"/>
        </authorList>
    </citation>
    <scope>NUCLEOTIDE SEQUENCE [LARGE SCALE GENOMIC DNA]</scope>
</reference>
<evidence type="ECO:0000313" key="8">
    <source>
        <dbReference type="Proteomes" id="UP000271098"/>
    </source>
</evidence>
<dbReference type="GO" id="GO:0007346">
    <property type="term" value="P:regulation of mitotic cell cycle"/>
    <property type="evidence" value="ECO:0007669"/>
    <property type="project" value="TreeGrafter"/>
</dbReference>
<sequence>MGDESQQSGSSSSGVEIVSVRDLKCSCIPKEKIGFGACRSVNEFEKLNRVGEGTYGIIALKKVRMDEKSEENGISVSALREIHLLLNLHHKNIVHLKEIAVGQHLTSIFLVMEYCSQSEISNISPYF</sequence>
<dbReference type="FunFam" id="3.30.200.20:FF:000646">
    <property type="entry name" value="Cyclin dependent kinase 10"/>
    <property type="match status" value="1"/>
</dbReference>
<proteinExistence type="predicted"/>
<dbReference type="EMBL" id="UYRT01079748">
    <property type="protein sequence ID" value="VDN21319.1"/>
    <property type="molecule type" value="Genomic_DNA"/>
</dbReference>
<evidence type="ECO:0000256" key="2">
    <source>
        <dbReference type="ARBA" id="ARBA00022679"/>
    </source>
</evidence>
<dbReference type="GO" id="GO:0005524">
    <property type="term" value="F:ATP binding"/>
    <property type="evidence" value="ECO:0007669"/>
    <property type="project" value="UniProtKB-KW"/>
</dbReference>
<evidence type="ECO:0000313" key="7">
    <source>
        <dbReference type="EMBL" id="VDN21319.1"/>
    </source>
</evidence>
<keyword evidence="4" id="KW-0418">Kinase</keyword>
<dbReference type="PANTHER" id="PTHR24056">
    <property type="entry name" value="CELL DIVISION PROTEIN KINASE"/>
    <property type="match status" value="1"/>
</dbReference>
<dbReference type="SUPFAM" id="SSF56112">
    <property type="entry name" value="Protein kinase-like (PK-like)"/>
    <property type="match status" value="1"/>
</dbReference>
<keyword evidence="2" id="KW-0808">Transferase</keyword>
<dbReference type="AlphaFoldDB" id="A0A183DW41"/>
<dbReference type="Pfam" id="PF00069">
    <property type="entry name" value="Pkinase"/>
    <property type="match status" value="1"/>
</dbReference>
<evidence type="ECO:0000256" key="5">
    <source>
        <dbReference type="ARBA" id="ARBA00022840"/>
    </source>
</evidence>
<keyword evidence="3" id="KW-0547">Nucleotide-binding</keyword>
<evidence type="ECO:0000256" key="1">
    <source>
        <dbReference type="ARBA" id="ARBA00022527"/>
    </source>
</evidence>
<dbReference type="WBParaSite" id="GPUH_0001294601-mRNA-1">
    <property type="protein sequence ID" value="GPUH_0001294601-mRNA-1"/>
    <property type="gene ID" value="GPUH_0001294601"/>
</dbReference>
<evidence type="ECO:0000259" key="6">
    <source>
        <dbReference type="PROSITE" id="PS50011"/>
    </source>
</evidence>
<gene>
    <name evidence="7" type="ORF">GPUH_LOCUS12932</name>
</gene>
<dbReference type="InterPro" id="IPR011009">
    <property type="entry name" value="Kinase-like_dom_sf"/>
</dbReference>
<protein>
    <submittedName>
        <fullName evidence="9">Protein kinase domain-containing protein</fullName>
    </submittedName>
</protein>
<reference evidence="9" key="1">
    <citation type="submission" date="2016-06" db="UniProtKB">
        <authorList>
            <consortium name="WormBaseParasite"/>
        </authorList>
    </citation>
    <scope>IDENTIFICATION</scope>
</reference>
<name>A0A183DW41_9BILA</name>
<evidence type="ECO:0000313" key="9">
    <source>
        <dbReference type="WBParaSite" id="GPUH_0001294601-mRNA-1"/>
    </source>
</evidence>
<dbReference type="GO" id="GO:0004674">
    <property type="term" value="F:protein serine/threonine kinase activity"/>
    <property type="evidence" value="ECO:0007669"/>
    <property type="project" value="UniProtKB-KW"/>
</dbReference>
<organism evidence="9">
    <name type="scientific">Gongylonema pulchrum</name>
    <dbReference type="NCBI Taxonomy" id="637853"/>
    <lineage>
        <taxon>Eukaryota</taxon>
        <taxon>Metazoa</taxon>
        <taxon>Ecdysozoa</taxon>
        <taxon>Nematoda</taxon>
        <taxon>Chromadorea</taxon>
        <taxon>Rhabditida</taxon>
        <taxon>Spirurina</taxon>
        <taxon>Spiruromorpha</taxon>
        <taxon>Spiruroidea</taxon>
        <taxon>Gongylonematidae</taxon>
        <taxon>Gongylonema</taxon>
    </lineage>
</organism>
<dbReference type="InterPro" id="IPR000719">
    <property type="entry name" value="Prot_kinase_dom"/>
</dbReference>
<keyword evidence="8" id="KW-1185">Reference proteome</keyword>
<dbReference type="PROSITE" id="PS50011">
    <property type="entry name" value="PROTEIN_KINASE_DOM"/>
    <property type="match status" value="1"/>
</dbReference>
<keyword evidence="5" id="KW-0067">ATP-binding</keyword>
<evidence type="ECO:0000256" key="3">
    <source>
        <dbReference type="ARBA" id="ARBA00022741"/>
    </source>
</evidence>
<keyword evidence="1" id="KW-0723">Serine/threonine-protein kinase</keyword>
<accession>A0A183DW41</accession>
<dbReference type="PANTHER" id="PTHR24056:SF508">
    <property type="entry name" value="CYCLIN-DEPENDENT KINASE 10"/>
    <property type="match status" value="1"/>
</dbReference>
<evidence type="ECO:0000256" key="4">
    <source>
        <dbReference type="ARBA" id="ARBA00022777"/>
    </source>
</evidence>
<dbReference type="InterPro" id="IPR050108">
    <property type="entry name" value="CDK"/>
</dbReference>
<dbReference type="Gene3D" id="3.30.200.20">
    <property type="entry name" value="Phosphorylase Kinase, domain 1"/>
    <property type="match status" value="1"/>
</dbReference>
<feature type="domain" description="Protein kinase" evidence="6">
    <location>
        <begin position="27"/>
        <end position="127"/>
    </location>
</feature>
<dbReference type="Proteomes" id="UP000271098">
    <property type="component" value="Unassembled WGS sequence"/>
</dbReference>